<dbReference type="InterPro" id="IPR006095">
    <property type="entry name" value="Glu/Leu/Phe/Val/Trp_DH"/>
</dbReference>
<dbReference type="RefSeq" id="WP_380291908.1">
    <property type="nucleotide sequence ID" value="NZ_JBHULY010000025.1"/>
</dbReference>
<gene>
    <name evidence="5" type="ORF">ACFSR8_10825</name>
</gene>
<dbReference type="PRINTS" id="PR00082">
    <property type="entry name" value="GLFDHDRGNASE"/>
</dbReference>
<protein>
    <submittedName>
        <fullName evidence="5">Glu/Leu/Phe/Val dehydrogenase dimerization domain-containing protein</fullName>
    </submittedName>
</protein>
<dbReference type="PANTHER" id="PTHR11606">
    <property type="entry name" value="GLUTAMATE DEHYDROGENASE"/>
    <property type="match status" value="1"/>
</dbReference>
<dbReference type="Pfam" id="PF00208">
    <property type="entry name" value="ELFV_dehydrog"/>
    <property type="match status" value="1"/>
</dbReference>
<dbReference type="Pfam" id="PF02812">
    <property type="entry name" value="ELFV_dehydrog_N"/>
    <property type="match status" value="1"/>
</dbReference>
<dbReference type="InterPro" id="IPR006096">
    <property type="entry name" value="Glu/Leu/Phe/Val/Trp_DH_C"/>
</dbReference>
<reference evidence="6" key="1">
    <citation type="journal article" date="2019" name="Int. J. Syst. Evol. Microbiol.">
        <title>The Global Catalogue of Microorganisms (GCM) 10K type strain sequencing project: providing services to taxonomists for standard genome sequencing and annotation.</title>
        <authorList>
            <consortium name="The Broad Institute Genomics Platform"/>
            <consortium name="The Broad Institute Genome Sequencing Center for Infectious Disease"/>
            <person name="Wu L."/>
            <person name="Ma J."/>
        </authorList>
    </citation>
    <scope>NUCLEOTIDE SEQUENCE [LARGE SCALE GENOMIC DNA]</scope>
    <source>
        <strain evidence="6">KCTC 42398</strain>
    </source>
</reference>
<evidence type="ECO:0000256" key="1">
    <source>
        <dbReference type="ARBA" id="ARBA00006382"/>
    </source>
</evidence>
<dbReference type="PANTHER" id="PTHR11606:SF13">
    <property type="entry name" value="GLUTAMATE DEHYDROGENASE 1, MITOCHONDRIAL"/>
    <property type="match status" value="1"/>
</dbReference>
<evidence type="ECO:0000313" key="5">
    <source>
        <dbReference type="EMBL" id="MFD2726707.1"/>
    </source>
</evidence>
<evidence type="ECO:0000256" key="2">
    <source>
        <dbReference type="ARBA" id="ARBA00023002"/>
    </source>
</evidence>
<keyword evidence="2 3" id="KW-0560">Oxidoreductase</keyword>
<sequence length="408" mass="45129">MKALLKKFEDKAPEIVFNWKDAETDAEGWVVINSLRGGAAGGGTRMRKGLDMNEVLSLAKTMEIKFTVSGPPIGGAKSGINFDPKDPRKKGVLKRWYRAVSPLLKSYYGTGGDMNVDETHEVIPITEESGVWHPQEGVFNGHFKPTDADKINRIGQLRQGVIKVIENPYYSPDVTRKYTVADMITGFGVAEAIKHYYDIYGGSIKGKRAVVQGFGTVGAAAAFYLSQMGAKVVGIIDIVGGLINEDGFSFHDISHMFLAKKGNTLVADNLIPFEEINQRIWGLQTEIFAPCAASRLITIHQIDEMIDSGLQVISCGANVPFADREIFFGPIMEHTDYRVSLIPDFISNCGMARVFSYFMERKVQMTDEAIFNDASNRIREAIKKVHNKNNSKTEISATAFEIALNQLV</sequence>
<dbReference type="Gene3D" id="3.40.50.10860">
    <property type="entry name" value="Leucine Dehydrogenase, chain A, domain 1"/>
    <property type="match status" value="1"/>
</dbReference>
<dbReference type="InterPro" id="IPR036291">
    <property type="entry name" value="NAD(P)-bd_dom_sf"/>
</dbReference>
<evidence type="ECO:0000313" key="6">
    <source>
        <dbReference type="Proteomes" id="UP001597476"/>
    </source>
</evidence>
<evidence type="ECO:0000259" key="4">
    <source>
        <dbReference type="SMART" id="SM00839"/>
    </source>
</evidence>
<dbReference type="InterPro" id="IPR046346">
    <property type="entry name" value="Aminoacid_DH-like_N_sf"/>
</dbReference>
<feature type="domain" description="Glutamate/phenylalanine/leucine/valine/L-tryptophan dehydrogenase C-terminal" evidence="4">
    <location>
        <begin position="181"/>
        <end position="408"/>
    </location>
</feature>
<organism evidence="5 6">
    <name type="scientific">Hyunsoonleella rubra</name>
    <dbReference type="NCBI Taxonomy" id="1737062"/>
    <lineage>
        <taxon>Bacteria</taxon>
        <taxon>Pseudomonadati</taxon>
        <taxon>Bacteroidota</taxon>
        <taxon>Flavobacteriia</taxon>
        <taxon>Flavobacteriales</taxon>
        <taxon>Flavobacteriaceae</taxon>
    </lineage>
</organism>
<dbReference type="SUPFAM" id="SSF53223">
    <property type="entry name" value="Aminoacid dehydrogenase-like, N-terminal domain"/>
    <property type="match status" value="1"/>
</dbReference>
<dbReference type="Proteomes" id="UP001597476">
    <property type="component" value="Unassembled WGS sequence"/>
</dbReference>
<dbReference type="InterPro" id="IPR006097">
    <property type="entry name" value="Glu/Leu/Phe/Val/Trp_DH_dimer"/>
</dbReference>
<evidence type="ECO:0000256" key="3">
    <source>
        <dbReference type="RuleBase" id="RU004417"/>
    </source>
</evidence>
<comment type="caution">
    <text evidence="5">The sequence shown here is derived from an EMBL/GenBank/DDBJ whole genome shotgun (WGS) entry which is preliminary data.</text>
</comment>
<accession>A0ABW5TCL1</accession>
<keyword evidence="6" id="KW-1185">Reference proteome</keyword>
<comment type="similarity">
    <text evidence="1 3">Belongs to the Glu/Leu/Phe/Val dehydrogenases family.</text>
</comment>
<proteinExistence type="inferred from homology"/>
<dbReference type="EMBL" id="JBHULY010000025">
    <property type="protein sequence ID" value="MFD2726707.1"/>
    <property type="molecule type" value="Genomic_DNA"/>
</dbReference>
<dbReference type="Gene3D" id="3.40.50.720">
    <property type="entry name" value="NAD(P)-binding Rossmann-like Domain"/>
    <property type="match status" value="1"/>
</dbReference>
<dbReference type="SMART" id="SM00839">
    <property type="entry name" value="ELFV_dehydrog"/>
    <property type="match status" value="1"/>
</dbReference>
<name>A0ABW5TCL1_9FLAO</name>
<dbReference type="SUPFAM" id="SSF51735">
    <property type="entry name" value="NAD(P)-binding Rossmann-fold domains"/>
    <property type="match status" value="1"/>
</dbReference>